<reference evidence="4" key="1">
    <citation type="submission" date="2018-05" db="EMBL/GenBank/DDBJ databases">
        <authorList>
            <person name="Lanie J.A."/>
            <person name="Ng W.-L."/>
            <person name="Kazmierczak K.M."/>
            <person name="Andrzejewski T.M."/>
            <person name="Davidsen T.M."/>
            <person name="Wayne K.J."/>
            <person name="Tettelin H."/>
            <person name="Glass J.I."/>
            <person name="Rusch D."/>
            <person name="Podicherti R."/>
            <person name="Tsui H.-C.T."/>
            <person name="Winkler M.E."/>
        </authorList>
    </citation>
    <scope>NUCLEOTIDE SEQUENCE</scope>
</reference>
<name>A0A381RS13_9ZZZZ</name>
<dbReference type="PROSITE" id="PS51387">
    <property type="entry name" value="FAD_PCMH"/>
    <property type="match status" value="1"/>
</dbReference>
<accession>A0A381RS13</accession>
<dbReference type="InterPro" id="IPR016167">
    <property type="entry name" value="FAD-bd_PCMH_sub1"/>
</dbReference>
<dbReference type="PANTHER" id="PTHR42934:SF1">
    <property type="entry name" value="GLYCOLATE OXIDASE SUBUNIT GLCD"/>
    <property type="match status" value="1"/>
</dbReference>
<dbReference type="Pfam" id="PF02913">
    <property type="entry name" value="FAD-oxidase_C"/>
    <property type="match status" value="1"/>
</dbReference>
<dbReference type="SUPFAM" id="SSF56176">
    <property type="entry name" value="FAD-binding/transporter-associated domain-like"/>
    <property type="match status" value="1"/>
</dbReference>
<evidence type="ECO:0000259" key="3">
    <source>
        <dbReference type="PROSITE" id="PS51387"/>
    </source>
</evidence>
<dbReference type="GO" id="GO:0071949">
    <property type="term" value="F:FAD binding"/>
    <property type="evidence" value="ECO:0007669"/>
    <property type="project" value="InterPro"/>
</dbReference>
<keyword evidence="1" id="KW-0285">Flavoprotein</keyword>
<feature type="domain" description="FAD-binding PCMH-type" evidence="3">
    <location>
        <begin position="41"/>
        <end position="219"/>
    </location>
</feature>
<dbReference type="GO" id="GO:0003824">
    <property type="term" value="F:catalytic activity"/>
    <property type="evidence" value="ECO:0007669"/>
    <property type="project" value="InterPro"/>
</dbReference>
<dbReference type="Gene3D" id="3.30.70.2190">
    <property type="match status" value="1"/>
</dbReference>
<organism evidence="4">
    <name type="scientific">marine metagenome</name>
    <dbReference type="NCBI Taxonomy" id="408172"/>
    <lineage>
        <taxon>unclassified sequences</taxon>
        <taxon>metagenomes</taxon>
        <taxon>ecological metagenomes</taxon>
    </lineage>
</organism>
<protein>
    <recommendedName>
        <fullName evidence="3">FAD-binding PCMH-type domain-containing protein</fullName>
    </recommendedName>
</protein>
<dbReference type="Gene3D" id="3.30.465.10">
    <property type="match status" value="1"/>
</dbReference>
<dbReference type="PANTHER" id="PTHR42934">
    <property type="entry name" value="GLYCOLATE OXIDASE SUBUNIT GLCD"/>
    <property type="match status" value="1"/>
</dbReference>
<proteinExistence type="predicted"/>
<gene>
    <name evidence="4" type="ORF">METZ01_LOCUS46713</name>
</gene>
<dbReference type="InterPro" id="IPR006094">
    <property type="entry name" value="Oxid_FAD_bind_N"/>
</dbReference>
<keyword evidence="2" id="KW-0274">FAD</keyword>
<evidence type="ECO:0000313" key="4">
    <source>
        <dbReference type="EMBL" id="SUZ93859.1"/>
    </source>
</evidence>
<dbReference type="InterPro" id="IPR016166">
    <property type="entry name" value="FAD-bd_PCMH"/>
</dbReference>
<dbReference type="InterPro" id="IPR051914">
    <property type="entry name" value="FAD-linked_OxidoTrans_Type4"/>
</dbReference>
<dbReference type="EMBL" id="UINC01002183">
    <property type="protein sequence ID" value="SUZ93859.1"/>
    <property type="molecule type" value="Genomic_DNA"/>
</dbReference>
<dbReference type="Gene3D" id="3.30.70.2740">
    <property type="match status" value="1"/>
</dbReference>
<evidence type="ECO:0000256" key="2">
    <source>
        <dbReference type="ARBA" id="ARBA00022827"/>
    </source>
</evidence>
<sequence>MPPDTSVNDSLITDLSKIVGHQYVIWKPEDLLVYEYDGSIDKAMPQAVVLPSTSDEVSEIVRTANRHGAYIVARGAGTSLSGGAVALRNSVIIALTRLTKLIEVDPENRVAIVEPGMINLHLSEKVSHLGLFYAPDPASQKTCTIGGNIGENAGGPHCLALGVTTNHVLGLEVVLADGSLTWFGGTERESTGYDLRGVFVGSEGTLGIVTKIAVRLLPKPELIHSMLAAFTTMDAASNTVSEIIAGGMVPSALEMMDRNTIDAVEPFYHPGYPVEAQAVLIIEVDGLKESVEEQTEAIIEICNKNGAMEIREANDEESRTKLWETRKGAIGAYGSIAPTYYLVDGVVPRTKLREVLRQVDQIAAELQITVANVFHAGDGNIHPAILFNERKPEEVKQAILAGSRILEACVAAGGALSGEHGIGIEKQAYMPLVFNEDDLEAMAGLRKAFIGESPDKAPIDVPSLEERFNPGKVFPGGAVHGEAYGITDKSFRPTGTQDWQ</sequence>
<dbReference type="InterPro" id="IPR004113">
    <property type="entry name" value="FAD-bd_oxidored_4_C"/>
</dbReference>
<dbReference type="Gene3D" id="3.30.43.10">
    <property type="entry name" value="Uridine Diphospho-n-acetylenolpyruvylglucosamine Reductase, domain 2"/>
    <property type="match status" value="1"/>
</dbReference>
<dbReference type="InterPro" id="IPR016164">
    <property type="entry name" value="FAD-linked_Oxase-like_C"/>
</dbReference>
<dbReference type="InterPro" id="IPR016169">
    <property type="entry name" value="FAD-bd_PCMH_sub2"/>
</dbReference>
<evidence type="ECO:0000256" key="1">
    <source>
        <dbReference type="ARBA" id="ARBA00022630"/>
    </source>
</evidence>
<dbReference type="InterPro" id="IPR036318">
    <property type="entry name" value="FAD-bd_PCMH-like_sf"/>
</dbReference>
<dbReference type="AlphaFoldDB" id="A0A381RS13"/>
<dbReference type="SUPFAM" id="SSF55103">
    <property type="entry name" value="FAD-linked oxidases, C-terminal domain"/>
    <property type="match status" value="1"/>
</dbReference>
<dbReference type="Pfam" id="PF01565">
    <property type="entry name" value="FAD_binding_4"/>
    <property type="match status" value="1"/>
</dbReference>